<keyword evidence="4" id="KW-0808">Transferase</keyword>
<dbReference type="SUPFAM" id="SSF47384">
    <property type="entry name" value="Homodimeric domain of signal transducing histidine kinase"/>
    <property type="match status" value="1"/>
</dbReference>
<evidence type="ECO:0000256" key="6">
    <source>
        <dbReference type="ARBA" id="ARBA00023012"/>
    </source>
</evidence>
<dbReference type="CDD" id="cd00082">
    <property type="entry name" value="HisKA"/>
    <property type="match status" value="1"/>
</dbReference>
<dbReference type="PRINTS" id="PR00344">
    <property type="entry name" value="BCTRLSENSOR"/>
</dbReference>
<gene>
    <name evidence="9" type="ORF">ACFFI0_23720</name>
</gene>
<evidence type="ECO:0000256" key="4">
    <source>
        <dbReference type="ARBA" id="ARBA00022679"/>
    </source>
</evidence>
<dbReference type="Gene3D" id="3.30.565.10">
    <property type="entry name" value="Histidine kinase-like ATPase, C-terminal domain"/>
    <property type="match status" value="1"/>
</dbReference>
<dbReference type="InterPro" id="IPR005467">
    <property type="entry name" value="His_kinase_dom"/>
</dbReference>
<dbReference type="InterPro" id="IPR036097">
    <property type="entry name" value="HisK_dim/P_sf"/>
</dbReference>
<feature type="transmembrane region" description="Helical" evidence="7">
    <location>
        <begin position="7"/>
        <end position="30"/>
    </location>
</feature>
<evidence type="ECO:0000256" key="5">
    <source>
        <dbReference type="ARBA" id="ARBA00022777"/>
    </source>
</evidence>
<dbReference type="PANTHER" id="PTHR45453:SF1">
    <property type="entry name" value="PHOSPHATE REGULON SENSOR PROTEIN PHOR"/>
    <property type="match status" value="1"/>
</dbReference>
<dbReference type="InterPro" id="IPR050351">
    <property type="entry name" value="BphY/WalK/GraS-like"/>
</dbReference>
<dbReference type="CDD" id="cd00075">
    <property type="entry name" value="HATPase"/>
    <property type="match status" value="1"/>
</dbReference>
<keyword evidence="7" id="KW-0812">Transmembrane</keyword>
<dbReference type="Proteomes" id="UP001589774">
    <property type="component" value="Unassembled WGS sequence"/>
</dbReference>
<evidence type="ECO:0000313" key="9">
    <source>
        <dbReference type="EMBL" id="MFC0321346.1"/>
    </source>
</evidence>
<dbReference type="InterPro" id="IPR036890">
    <property type="entry name" value="HATPase_C_sf"/>
</dbReference>
<dbReference type="GO" id="GO:0016301">
    <property type="term" value="F:kinase activity"/>
    <property type="evidence" value="ECO:0007669"/>
    <property type="project" value="UniProtKB-KW"/>
</dbReference>
<dbReference type="Gene3D" id="1.10.287.130">
    <property type="match status" value="1"/>
</dbReference>
<keyword evidence="6" id="KW-0902">Two-component regulatory system</keyword>
<dbReference type="SUPFAM" id="SSF55874">
    <property type="entry name" value="ATPase domain of HSP90 chaperone/DNA topoisomerase II/histidine kinase"/>
    <property type="match status" value="1"/>
</dbReference>
<name>A0ABV6HR25_9SPHI</name>
<keyword evidence="7" id="KW-0472">Membrane</keyword>
<dbReference type="RefSeq" id="WP_130858204.1">
    <property type="nucleotide sequence ID" value="NZ_JBHLWO010000005.1"/>
</dbReference>
<dbReference type="EMBL" id="JBHLWO010000005">
    <property type="protein sequence ID" value="MFC0321346.1"/>
    <property type="molecule type" value="Genomic_DNA"/>
</dbReference>
<proteinExistence type="predicted"/>
<dbReference type="InterPro" id="IPR003594">
    <property type="entry name" value="HATPase_dom"/>
</dbReference>
<comment type="catalytic activity">
    <reaction evidence="1">
        <text>ATP + protein L-histidine = ADP + protein N-phospho-L-histidine.</text>
        <dbReference type="EC" id="2.7.13.3"/>
    </reaction>
</comment>
<organism evidence="9 10">
    <name type="scientific">Olivibacter oleidegradans</name>
    <dbReference type="NCBI Taxonomy" id="760123"/>
    <lineage>
        <taxon>Bacteria</taxon>
        <taxon>Pseudomonadati</taxon>
        <taxon>Bacteroidota</taxon>
        <taxon>Sphingobacteriia</taxon>
        <taxon>Sphingobacteriales</taxon>
        <taxon>Sphingobacteriaceae</taxon>
        <taxon>Olivibacter</taxon>
    </lineage>
</organism>
<evidence type="ECO:0000256" key="2">
    <source>
        <dbReference type="ARBA" id="ARBA00012438"/>
    </source>
</evidence>
<evidence type="ECO:0000259" key="8">
    <source>
        <dbReference type="PROSITE" id="PS50109"/>
    </source>
</evidence>
<feature type="transmembrane region" description="Helical" evidence="7">
    <location>
        <begin position="144"/>
        <end position="166"/>
    </location>
</feature>
<evidence type="ECO:0000313" key="10">
    <source>
        <dbReference type="Proteomes" id="UP001589774"/>
    </source>
</evidence>
<dbReference type="Pfam" id="PF00512">
    <property type="entry name" value="HisKA"/>
    <property type="match status" value="1"/>
</dbReference>
<protein>
    <recommendedName>
        <fullName evidence="2">histidine kinase</fullName>
        <ecNumber evidence="2">2.7.13.3</ecNumber>
    </recommendedName>
</protein>
<keyword evidence="3" id="KW-0597">Phosphoprotein</keyword>
<comment type="caution">
    <text evidence="9">The sequence shown here is derived from an EMBL/GenBank/DDBJ whole genome shotgun (WGS) entry which is preliminary data.</text>
</comment>
<dbReference type="InterPro" id="IPR004358">
    <property type="entry name" value="Sig_transdc_His_kin-like_C"/>
</dbReference>
<dbReference type="InterPro" id="IPR003661">
    <property type="entry name" value="HisK_dim/P_dom"/>
</dbReference>
<feature type="domain" description="Histidine kinase" evidence="8">
    <location>
        <begin position="225"/>
        <end position="436"/>
    </location>
</feature>
<evidence type="ECO:0000256" key="1">
    <source>
        <dbReference type="ARBA" id="ARBA00000085"/>
    </source>
</evidence>
<dbReference type="SMART" id="SM00388">
    <property type="entry name" value="HisKA"/>
    <property type="match status" value="1"/>
</dbReference>
<sequence>MKLSTKLLLFISSSKLIIVIIFILLLPMLVEQIASEYTNYILGQQKTKVLADLEQNGLQYYLQGDKEYGSYTMLKEEYIAIEPAPADLHIDNIKESQRIVEHDTLNYRILSYTFQDKGQTYLLEIGKTVNSITQYNKPLQRFTLYTLIVLIAFTLVIDLSFLRLLIQPLNKIIKTRLLNRKFPFKGQQISIKTSTYDFRYLDESLLLLMKQVNEAFEKEKEFTANASHELMTPISVLQSKMENLLTEEGLEEPFAQHIVEMMKTLTRLKKISSSLLLISRIDNAQFARKDLVYPLELVREILEELAIKLEEKQIETKVNLTINQNLANVNRDLLFHLFYNLINNAIKFNRAHGRIYISDRILIPGYEISIRDTGVGIPEAQIPFIFDRFKKSTDGENSGYGLGLTIVKSICNYHHIALSVESDTDQGTVFKLLFPI</sequence>
<dbReference type="SMART" id="SM00387">
    <property type="entry name" value="HATPase_c"/>
    <property type="match status" value="1"/>
</dbReference>
<evidence type="ECO:0000256" key="3">
    <source>
        <dbReference type="ARBA" id="ARBA00022553"/>
    </source>
</evidence>
<dbReference type="Pfam" id="PF02518">
    <property type="entry name" value="HATPase_c"/>
    <property type="match status" value="1"/>
</dbReference>
<keyword evidence="5 9" id="KW-0418">Kinase</keyword>
<dbReference type="EC" id="2.7.13.3" evidence="2"/>
<keyword evidence="7" id="KW-1133">Transmembrane helix</keyword>
<evidence type="ECO:0000256" key="7">
    <source>
        <dbReference type="SAM" id="Phobius"/>
    </source>
</evidence>
<accession>A0ABV6HR25</accession>
<dbReference type="PROSITE" id="PS50109">
    <property type="entry name" value="HIS_KIN"/>
    <property type="match status" value="1"/>
</dbReference>
<reference evidence="9 10" key="1">
    <citation type="submission" date="2024-09" db="EMBL/GenBank/DDBJ databases">
        <authorList>
            <person name="Sun Q."/>
            <person name="Mori K."/>
        </authorList>
    </citation>
    <scope>NUCLEOTIDE SEQUENCE [LARGE SCALE GENOMIC DNA]</scope>
    <source>
        <strain evidence="9 10">CCM 7765</strain>
    </source>
</reference>
<keyword evidence="10" id="KW-1185">Reference proteome</keyword>
<dbReference type="PANTHER" id="PTHR45453">
    <property type="entry name" value="PHOSPHATE REGULON SENSOR PROTEIN PHOR"/>
    <property type="match status" value="1"/>
</dbReference>